<feature type="transmembrane region" description="Helical" evidence="1">
    <location>
        <begin position="34"/>
        <end position="55"/>
    </location>
</feature>
<feature type="transmembrane region" description="Helical" evidence="1">
    <location>
        <begin position="107"/>
        <end position="125"/>
    </location>
</feature>
<keyword evidence="1" id="KW-0472">Membrane</keyword>
<keyword evidence="1" id="KW-1133">Transmembrane helix</keyword>
<evidence type="ECO:0008006" key="4">
    <source>
        <dbReference type="Google" id="ProtNLM"/>
    </source>
</evidence>
<evidence type="ECO:0000313" key="3">
    <source>
        <dbReference type="Proteomes" id="UP000199382"/>
    </source>
</evidence>
<feature type="transmembrane region" description="Helical" evidence="1">
    <location>
        <begin position="76"/>
        <end position="95"/>
    </location>
</feature>
<dbReference type="Proteomes" id="UP000199382">
    <property type="component" value="Unassembled WGS sequence"/>
</dbReference>
<organism evidence="2 3">
    <name type="scientific">Aliiruegeria lutimaris</name>
    <dbReference type="NCBI Taxonomy" id="571298"/>
    <lineage>
        <taxon>Bacteria</taxon>
        <taxon>Pseudomonadati</taxon>
        <taxon>Pseudomonadota</taxon>
        <taxon>Alphaproteobacteria</taxon>
        <taxon>Rhodobacterales</taxon>
        <taxon>Roseobacteraceae</taxon>
        <taxon>Aliiruegeria</taxon>
    </lineage>
</organism>
<gene>
    <name evidence="2" type="ORF">SAMN04488026_100161</name>
</gene>
<dbReference type="EMBL" id="FNEK01000001">
    <property type="protein sequence ID" value="SDI19361.1"/>
    <property type="molecule type" value="Genomic_DNA"/>
</dbReference>
<sequence length="133" mass="14286">MIYLLTGCLIIFIGQVPGLLNMPITAPDAPPREALLGITFFAWLFVWPLIFYLLAAISHLVVRLFGGKGSNLGSRAALFWTVLAVSPLMLLRGMVETGFGPGTELLAVDFVVGLAFCALWSISLFEAETAPAS</sequence>
<dbReference type="STRING" id="571298.SAMN04488026_100161"/>
<evidence type="ECO:0000256" key="1">
    <source>
        <dbReference type="SAM" id="Phobius"/>
    </source>
</evidence>
<accession>A0A1G8IKN7</accession>
<keyword evidence="3" id="KW-1185">Reference proteome</keyword>
<name>A0A1G8IKN7_9RHOB</name>
<reference evidence="2 3" key="1">
    <citation type="submission" date="2016-10" db="EMBL/GenBank/DDBJ databases">
        <authorList>
            <person name="de Groot N.N."/>
        </authorList>
    </citation>
    <scope>NUCLEOTIDE SEQUENCE [LARGE SCALE GENOMIC DNA]</scope>
    <source>
        <strain evidence="2 3">DSM 25294</strain>
    </source>
</reference>
<proteinExistence type="predicted"/>
<evidence type="ECO:0000313" key="2">
    <source>
        <dbReference type="EMBL" id="SDI19361.1"/>
    </source>
</evidence>
<protein>
    <recommendedName>
        <fullName evidence="4">Yip1 domain-containing protein</fullName>
    </recommendedName>
</protein>
<keyword evidence="1" id="KW-0812">Transmembrane</keyword>
<dbReference type="AlphaFoldDB" id="A0A1G8IKN7"/>